<dbReference type="Gene3D" id="1.20.1260.10">
    <property type="match status" value="1"/>
</dbReference>
<dbReference type="AlphaFoldDB" id="A0A1G7AWG4"/>
<accession>A0A1G7AWG4</accession>
<gene>
    <name evidence="1" type="ORF">SAMN05216464_104284</name>
</gene>
<proteinExistence type="predicted"/>
<evidence type="ECO:0000313" key="1">
    <source>
        <dbReference type="EMBL" id="SDE19143.1"/>
    </source>
</evidence>
<keyword evidence="2" id="KW-1185">Reference proteome</keyword>
<dbReference type="OrthoDB" id="954262at2"/>
<dbReference type="InterPro" id="IPR012347">
    <property type="entry name" value="Ferritin-like"/>
</dbReference>
<dbReference type="Pfam" id="PF13668">
    <property type="entry name" value="Ferritin_2"/>
    <property type="match status" value="1"/>
</dbReference>
<dbReference type="RefSeq" id="WP_091149488.1">
    <property type="nucleotide sequence ID" value="NZ_FNAI01000004.1"/>
</dbReference>
<sequence length="296" mass="31028">MNLFNIIDEIEKIDPDFTDKLNPRRAAIKNITSFGSKVALAAVPFALGTMIKRSVAQTAVPSVVDILNYALTLEYLEAGFYNAGVAAPNLIPASDLNYIKDIQDDENNHVTFLTNVIKSVGGTPATVPAVDYTAGNGSGNGPFKGLFTAGNYNSLFLKVALAFEDTGVRAYKGQAENILANKAAAGADLYKTVLTAALSIHAVEARHASAIRQIIGVTPWITSTASKGNDTGVALVDGNYAGEENVTQGGVNVTTLKSYSASTTSVAVATAAFDEPLSMGQVYDLLLGSFIVKATP</sequence>
<evidence type="ECO:0000313" key="2">
    <source>
        <dbReference type="Proteomes" id="UP000199072"/>
    </source>
</evidence>
<dbReference type="InterPro" id="IPR009078">
    <property type="entry name" value="Ferritin-like_SF"/>
</dbReference>
<dbReference type="CDD" id="cd00657">
    <property type="entry name" value="Ferritin_like"/>
    <property type="match status" value="1"/>
</dbReference>
<dbReference type="SUPFAM" id="SSF47240">
    <property type="entry name" value="Ferritin-like"/>
    <property type="match status" value="1"/>
</dbReference>
<dbReference type="EMBL" id="FNAI01000004">
    <property type="protein sequence ID" value="SDE19143.1"/>
    <property type="molecule type" value="Genomic_DNA"/>
</dbReference>
<protein>
    <submittedName>
        <fullName evidence="1">Ferritin-like domain-containing protein</fullName>
    </submittedName>
</protein>
<reference evidence="1 2" key="1">
    <citation type="submission" date="2016-10" db="EMBL/GenBank/DDBJ databases">
        <authorList>
            <person name="de Groot N.N."/>
        </authorList>
    </citation>
    <scope>NUCLEOTIDE SEQUENCE [LARGE SCALE GENOMIC DNA]</scope>
    <source>
        <strain evidence="1 2">47C3B</strain>
    </source>
</reference>
<dbReference type="Proteomes" id="UP000199072">
    <property type="component" value="Unassembled WGS sequence"/>
</dbReference>
<dbReference type="STRING" id="1391627.SAMN05216464_104284"/>
<name>A0A1G7AWG4_9SPHI</name>
<organism evidence="1 2">
    <name type="scientific">Mucilaginibacter pineti</name>
    <dbReference type="NCBI Taxonomy" id="1391627"/>
    <lineage>
        <taxon>Bacteria</taxon>
        <taxon>Pseudomonadati</taxon>
        <taxon>Bacteroidota</taxon>
        <taxon>Sphingobacteriia</taxon>
        <taxon>Sphingobacteriales</taxon>
        <taxon>Sphingobacteriaceae</taxon>
        <taxon>Mucilaginibacter</taxon>
    </lineage>
</organism>